<dbReference type="OrthoDB" id="8559109at2"/>
<feature type="transmembrane region" description="Helical" evidence="6">
    <location>
        <begin position="37"/>
        <end position="60"/>
    </location>
</feature>
<evidence type="ECO:0000256" key="6">
    <source>
        <dbReference type="RuleBase" id="RU363041"/>
    </source>
</evidence>
<comment type="subcellular location">
    <subcellularLocation>
        <location evidence="6">Cell membrane</location>
        <topology evidence="6">Multi-pass membrane protein</topology>
    </subcellularLocation>
    <subcellularLocation>
        <location evidence="1">Membrane</location>
        <topology evidence="1">Multi-pass membrane protein</topology>
    </subcellularLocation>
</comment>
<dbReference type="PANTHER" id="PTHR43701:SF5">
    <property type="entry name" value="MEMBRANE TRANSPORTER PROTEIN-RELATED"/>
    <property type="match status" value="1"/>
</dbReference>
<dbReference type="PANTHER" id="PTHR43701">
    <property type="entry name" value="MEMBRANE TRANSPORTER PROTEIN MJ0441-RELATED"/>
    <property type="match status" value="1"/>
</dbReference>
<comment type="similarity">
    <text evidence="2 6">Belongs to the 4-toluene sulfonate uptake permease (TSUP) (TC 2.A.102) family.</text>
</comment>
<keyword evidence="5 6" id="KW-0472">Membrane</keyword>
<feature type="transmembrane region" description="Helical" evidence="6">
    <location>
        <begin position="180"/>
        <end position="203"/>
    </location>
</feature>
<name>A0A2X0V9R8_9GAMM</name>
<evidence type="ECO:0000313" key="7">
    <source>
        <dbReference type="EMBL" id="SPT68962.1"/>
    </source>
</evidence>
<feature type="transmembrane region" description="Helical" evidence="6">
    <location>
        <begin position="236"/>
        <end position="257"/>
    </location>
</feature>
<dbReference type="AlphaFoldDB" id="A0A2X0V9R8"/>
<dbReference type="EMBL" id="UAPV01000001">
    <property type="protein sequence ID" value="SPT68962.1"/>
    <property type="molecule type" value="Genomic_DNA"/>
</dbReference>
<evidence type="ECO:0000256" key="4">
    <source>
        <dbReference type="ARBA" id="ARBA00022989"/>
    </source>
</evidence>
<evidence type="ECO:0000256" key="3">
    <source>
        <dbReference type="ARBA" id="ARBA00022692"/>
    </source>
</evidence>
<evidence type="ECO:0000256" key="2">
    <source>
        <dbReference type="ARBA" id="ARBA00009142"/>
    </source>
</evidence>
<accession>A0A2X0V9R8</accession>
<feature type="transmembrane region" description="Helical" evidence="6">
    <location>
        <begin position="144"/>
        <end position="174"/>
    </location>
</feature>
<dbReference type="Proteomes" id="UP000250086">
    <property type="component" value="Unassembled WGS sequence"/>
</dbReference>
<sequence length="258" mass="27298">MYDEIVSQAILFAVSFIANLFASVSGGGAGFVQLPLLILMGLPFATALGTHKVAVVFLGVGALSKKFKDHGSFNLDRQLSLIMLFIGCPAVVAGTVIVISIPADIASISVGLLTVASGIYTLYKKNFGGSNLEHRSKTRVIIGTFLMILIGLLSGSLSSGAGLFSTLTLVMVFGMDLKRAIMHTMLYVATIWNAVGAFTVGALTSIHWHWVPVLITATFLGSYLGTALLIRLNVKLVRLCFSTVAILSGVLLIYTAVV</sequence>
<dbReference type="RefSeq" id="WP_113743165.1">
    <property type="nucleotide sequence ID" value="NZ_UAPU01000006.1"/>
</dbReference>
<feature type="transmembrane region" description="Helical" evidence="6">
    <location>
        <begin position="9"/>
        <end position="31"/>
    </location>
</feature>
<proteinExistence type="inferred from homology"/>
<dbReference type="InterPro" id="IPR002781">
    <property type="entry name" value="TM_pro_TauE-like"/>
</dbReference>
<keyword evidence="3 6" id="KW-0812">Transmembrane</keyword>
<dbReference type="GO" id="GO:0005886">
    <property type="term" value="C:plasma membrane"/>
    <property type="evidence" value="ECO:0007669"/>
    <property type="project" value="UniProtKB-SubCell"/>
</dbReference>
<protein>
    <recommendedName>
        <fullName evidence="6">Probable membrane transporter protein</fullName>
    </recommendedName>
</protein>
<dbReference type="Pfam" id="PF01925">
    <property type="entry name" value="TauE"/>
    <property type="match status" value="1"/>
</dbReference>
<evidence type="ECO:0000256" key="1">
    <source>
        <dbReference type="ARBA" id="ARBA00004141"/>
    </source>
</evidence>
<gene>
    <name evidence="7" type="primary">yfcA</name>
    <name evidence="7" type="ORF">NCTC13093_00314</name>
</gene>
<reference evidence="7 8" key="1">
    <citation type="submission" date="2018-06" db="EMBL/GenBank/DDBJ databases">
        <authorList>
            <consortium name="Pathogen Informatics"/>
            <person name="Doyle S."/>
        </authorList>
    </citation>
    <scope>NUCLEOTIDE SEQUENCE [LARGE SCALE GENOMIC DNA]</scope>
    <source>
        <strain evidence="7 8">NCTC13093</strain>
    </source>
</reference>
<keyword evidence="4 6" id="KW-1133">Transmembrane helix</keyword>
<dbReference type="InterPro" id="IPR051598">
    <property type="entry name" value="TSUP/Inactive_protease-like"/>
</dbReference>
<feature type="transmembrane region" description="Helical" evidence="6">
    <location>
        <begin position="81"/>
        <end position="99"/>
    </location>
</feature>
<keyword evidence="8" id="KW-1185">Reference proteome</keyword>
<evidence type="ECO:0000313" key="8">
    <source>
        <dbReference type="Proteomes" id="UP000250086"/>
    </source>
</evidence>
<organism evidence="7 8">
    <name type="scientific">Anaerobiospirillum thomasii</name>
    <dbReference type="NCBI Taxonomy" id="179995"/>
    <lineage>
        <taxon>Bacteria</taxon>
        <taxon>Pseudomonadati</taxon>
        <taxon>Pseudomonadota</taxon>
        <taxon>Gammaproteobacteria</taxon>
        <taxon>Aeromonadales</taxon>
        <taxon>Succinivibrionaceae</taxon>
        <taxon>Anaerobiospirillum</taxon>
    </lineage>
</organism>
<feature type="transmembrane region" description="Helical" evidence="6">
    <location>
        <begin position="210"/>
        <end position="230"/>
    </location>
</feature>
<evidence type="ECO:0000256" key="5">
    <source>
        <dbReference type="ARBA" id="ARBA00023136"/>
    </source>
</evidence>
<feature type="transmembrane region" description="Helical" evidence="6">
    <location>
        <begin position="105"/>
        <end position="123"/>
    </location>
</feature>
<keyword evidence="6" id="KW-1003">Cell membrane</keyword>